<dbReference type="OrthoDB" id="7067390at2"/>
<evidence type="ECO:0000313" key="1">
    <source>
        <dbReference type="EMBL" id="PLW77169.1"/>
    </source>
</evidence>
<accession>A0A2N5XRP9</accession>
<evidence type="ECO:0008006" key="3">
    <source>
        <dbReference type="Google" id="ProtNLM"/>
    </source>
</evidence>
<sequence>MISFHTSLKGPEAKGIPARVSEIKTWTRSALSLKQDTTISINELACSQPGCPPKQVVVLILSKAVPARKFEIHKALLDISNDDVVNAVFKMD</sequence>
<dbReference type="Proteomes" id="UP000234881">
    <property type="component" value="Unassembled WGS sequence"/>
</dbReference>
<gene>
    <name evidence="1" type="ORF">C0081_10870</name>
</gene>
<evidence type="ECO:0000313" key="2">
    <source>
        <dbReference type="Proteomes" id="UP000234881"/>
    </source>
</evidence>
<protein>
    <recommendedName>
        <fullName evidence="3">Nitrate reductase</fullName>
    </recommendedName>
</protein>
<proteinExistence type="predicted"/>
<dbReference type="RefSeq" id="WP_101533859.1">
    <property type="nucleotide sequence ID" value="NZ_PKUQ01000019.1"/>
</dbReference>
<reference evidence="1 2" key="1">
    <citation type="submission" date="2018-01" db="EMBL/GenBank/DDBJ databases">
        <title>The draft genome sequence of Cohaesibacter sp. H1304.</title>
        <authorList>
            <person name="Wang N.-N."/>
            <person name="Du Z.-J."/>
        </authorList>
    </citation>
    <scope>NUCLEOTIDE SEQUENCE [LARGE SCALE GENOMIC DNA]</scope>
    <source>
        <strain evidence="1 2">H1304</strain>
    </source>
</reference>
<comment type="caution">
    <text evidence="1">The sequence shown here is derived from an EMBL/GenBank/DDBJ whole genome shotgun (WGS) entry which is preliminary data.</text>
</comment>
<name>A0A2N5XRP9_9HYPH</name>
<dbReference type="AlphaFoldDB" id="A0A2N5XRP9"/>
<dbReference type="EMBL" id="PKUQ01000019">
    <property type="protein sequence ID" value="PLW77169.1"/>
    <property type="molecule type" value="Genomic_DNA"/>
</dbReference>
<keyword evidence="2" id="KW-1185">Reference proteome</keyword>
<organism evidence="1 2">
    <name type="scientific">Cohaesibacter celericrescens</name>
    <dbReference type="NCBI Taxonomy" id="2067669"/>
    <lineage>
        <taxon>Bacteria</taxon>
        <taxon>Pseudomonadati</taxon>
        <taxon>Pseudomonadota</taxon>
        <taxon>Alphaproteobacteria</taxon>
        <taxon>Hyphomicrobiales</taxon>
        <taxon>Cohaesibacteraceae</taxon>
    </lineage>
</organism>